<dbReference type="Pfam" id="PF00378">
    <property type="entry name" value="ECH_1"/>
    <property type="match status" value="1"/>
</dbReference>
<reference evidence="3 6" key="2">
    <citation type="submission" date="2015-11" db="EMBL/GenBank/DDBJ databases">
        <authorList>
            <person name="Varghese N."/>
        </authorList>
    </citation>
    <scope>NUCLEOTIDE SEQUENCE [LARGE SCALE GENOMIC DNA]</scope>
    <source>
        <strain evidence="3 6">JGI-8</strain>
    </source>
</reference>
<evidence type="ECO:0000256" key="1">
    <source>
        <dbReference type="ARBA" id="ARBA00005254"/>
    </source>
</evidence>
<dbReference type="Proteomes" id="UP000182011">
    <property type="component" value="Unassembled WGS sequence"/>
</dbReference>
<accession>A0A0S4NBY0</accession>
<comment type="similarity">
    <text evidence="1">Belongs to the enoyl-CoA hydratase/isomerase family.</text>
</comment>
<accession>A0A0P1P5V5</accession>
<dbReference type="FunFam" id="3.90.226.10:FF:000009">
    <property type="entry name" value="Carnitinyl-CoA dehydratase"/>
    <property type="match status" value="1"/>
</dbReference>
<reference evidence="4 5" key="1">
    <citation type="submission" date="2015-11" db="EMBL/GenBank/DDBJ databases">
        <authorList>
            <person name="Zhang Y."/>
            <person name="Guo Z."/>
        </authorList>
    </citation>
    <scope>NUCLEOTIDE SEQUENCE [LARGE SCALE GENOMIC DNA]</scope>
    <source>
        <strain evidence="4">JGI-4</strain>
    </source>
</reference>
<dbReference type="InterPro" id="IPR014748">
    <property type="entry name" value="Enoyl-CoA_hydra_C"/>
</dbReference>
<dbReference type="PANTHER" id="PTHR11941">
    <property type="entry name" value="ENOYL-COA HYDRATASE-RELATED"/>
    <property type="match status" value="1"/>
</dbReference>
<accession>A0A0P1LXS1</accession>
<dbReference type="RefSeq" id="WP_075427579.1">
    <property type="nucleotide sequence ID" value="NZ_CZVI01000011.1"/>
</dbReference>
<dbReference type="InterPro" id="IPR001753">
    <property type="entry name" value="Enoyl-CoA_hydra/iso"/>
</dbReference>
<dbReference type="SUPFAM" id="SSF52096">
    <property type="entry name" value="ClpP/crotonase"/>
    <property type="match status" value="1"/>
</dbReference>
<dbReference type="EMBL" id="CZVI01000011">
    <property type="protein sequence ID" value="CUS86823.1"/>
    <property type="molecule type" value="Genomic_DNA"/>
</dbReference>
<dbReference type="Proteomes" id="UP000182200">
    <property type="component" value="Unassembled WGS sequence"/>
</dbReference>
<keyword evidence="2" id="KW-0456">Lyase</keyword>
<dbReference type="GO" id="GO:0006635">
    <property type="term" value="P:fatty acid beta-oxidation"/>
    <property type="evidence" value="ECO:0007669"/>
    <property type="project" value="TreeGrafter"/>
</dbReference>
<accession>A0A0P1L680</accession>
<dbReference type="GO" id="GO:0016836">
    <property type="term" value="F:hydro-lyase activity"/>
    <property type="evidence" value="ECO:0007669"/>
    <property type="project" value="UniProtKB-ARBA"/>
</dbReference>
<dbReference type="Gene3D" id="3.90.226.10">
    <property type="entry name" value="2-enoyl-CoA Hydratase, Chain A, domain 1"/>
    <property type="match status" value="1"/>
</dbReference>
<evidence type="ECO:0000313" key="5">
    <source>
        <dbReference type="Proteomes" id="UP000182011"/>
    </source>
</evidence>
<dbReference type="PANTHER" id="PTHR11941:SF54">
    <property type="entry name" value="ENOYL-COA HYDRATASE, MITOCHONDRIAL"/>
    <property type="match status" value="1"/>
</dbReference>
<dbReference type="OrthoDB" id="9775794at2"/>
<name>A0A0N7MTN8_9BACT</name>
<proteinExistence type="inferred from homology"/>
<dbReference type="EMBL" id="FAOP01000009">
    <property type="protein sequence ID" value="CUU08379.1"/>
    <property type="molecule type" value="Genomic_DNA"/>
</dbReference>
<sequence length="259" mass="28381">MYQNILFEVEDHIAIVTINRPEKLNALNAQTMLELRDVFVKIKNDDEIYAVIVTGAGEKAFVAGADISELNKLDAVSGREFAERGQEIFNLIENLGKPVIAAVNGYALGGGSELAWACHFRIASENAVFGQPEIDLGIIPGYGGTQRLTRLVGKTRAMELILTGRRFTAKEAYEMGAVNKVVPQSELLKEAKELAKTLASKPQIAIRMAIKAVNMAYETNLSDGLHLEATLFGICCGTEDFKEGTSAFLEKRKPVFKNK</sequence>
<keyword evidence="6" id="KW-1185">Reference proteome</keyword>
<dbReference type="FunFam" id="1.10.12.10:FF:000001">
    <property type="entry name" value="Probable enoyl-CoA hydratase, mitochondrial"/>
    <property type="match status" value="1"/>
</dbReference>
<gene>
    <name evidence="4" type="ORF">JGI4_02073</name>
    <name evidence="3" type="ORF">JGI8_01042</name>
</gene>
<dbReference type="Gene3D" id="1.10.12.10">
    <property type="entry name" value="Lyase 2-enoyl-coa Hydratase, Chain A, domain 2"/>
    <property type="match status" value="1"/>
</dbReference>
<evidence type="ECO:0000256" key="2">
    <source>
        <dbReference type="ARBA" id="ARBA00023239"/>
    </source>
</evidence>
<accession>A0A0N7MTN8</accession>
<dbReference type="AlphaFoldDB" id="A0A0N7MTN8"/>
<accession>A0A0P1LMZ7</accession>
<accession>A0A0P1LS59</accession>
<dbReference type="InterPro" id="IPR029045">
    <property type="entry name" value="ClpP/crotonase-like_dom_sf"/>
</dbReference>
<evidence type="ECO:0000313" key="4">
    <source>
        <dbReference type="EMBL" id="CUU08379.1"/>
    </source>
</evidence>
<organism evidence="4 5">
    <name type="scientific">Candidatus Kryptonium thompsonii</name>
    <dbReference type="NCBI Taxonomy" id="1633631"/>
    <lineage>
        <taxon>Bacteria</taxon>
        <taxon>Pseudomonadati</taxon>
        <taxon>Candidatus Kryptoniota</taxon>
        <taxon>Candidatus Kryptonium</taxon>
    </lineage>
</organism>
<protein>
    <submittedName>
        <fullName evidence="4">Enoyl-CoA hydratase</fullName>
    </submittedName>
</protein>
<evidence type="ECO:0000313" key="3">
    <source>
        <dbReference type="EMBL" id="CUS86823.1"/>
    </source>
</evidence>
<dbReference type="STRING" id="1633631.GCA_001442925_02066"/>
<evidence type="ECO:0000313" key="6">
    <source>
        <dbReference type="Proteomes" id="UP000182200"/>
    </source>
</evidence>
<dbReference type="CDD" id="cd06558">
    <property type="entry name" value="crotonase-like"/>
    <property type="match status" value="1"/>
</dbReference>
<accession>A0A0P1P6L4</accession>